<reference evidence="1 2" key="1">
    <citation type="submission" date="2020-02" db="EMBL/GenBank/DDBJ databases">
        <authorList>
            <person name="Ma Q."/>
            <person name="Huang Y."/>
            <person name="Song X."/>
            <person name="Pei D."/>
        </authorList>
    </citation>
    <scope>NUCLEOTIDE SEQUENCE [LARGE SCALE GENOMIC DNA]</scope>
    <source>
        <strain evidence="1">Sxm20200214</strain>
        <tissue evidence="1">Leaf</tissue>
    </source>
</reference>
<evidence type="ECO:0000313" key="2">
    <source>
        <dbReference type="Proteomes" id="UP000886595"/>
    </source>
</evidence>
<name>A0A8X7WNJ0_BRACI</name>
<dbReference type="EMBL" id="JAAMPC010000001">
    <property type="protein sequence ID" value="KAG2332070.1"/>
    <property type="molecule type" value="Genomic_DNA"/>
</dbReference>
<gene>
    <name evidence="1" type="ORF">Bca52824_003250</name>
</gene>
<keyword evidence="2" id="KW-1185">Reference proteome</keyword>
<accession>A0A8X7WNJ0</accession>
<dbReference type="AlphaFoldDB" id="A0A8X7WNJ0"/>
<comment type="caution">
    <text evidence="1">The sequence shown here is derived from an EMBL/GenBank/DDBJ whole genome shotgun (WGS) entry which is preliminary data.</text>
</comment>
<sequence>MSSSVRSFLIRQVKEGYKTAVSVREAKRDGKAATMYIQGADYVKTVLGIEREYTAGEDHNRSKYVTMDYEHKVTVVKTLDNGEATYEEETTNYLLRSLKRDNRCSLTLEYGQESHTMIGPLPRDIKC</sequence>
<organism evidence="1 2">
    <name type="scientific">Brassica carinata</name>
    <name type="common">Ethiopian mustard</name>
    <name type="synonym">Abyssinian cabbage</name>
    <dbReference type="NCBI Taxonomy" id="52824"/>
    <lineage>
        <taxon>Eukaryota</taxon>
        <taxon>Viridiplantae</taxon>
        <taxon>Streptophyta</taxon>
        <taxon>Embryophyta</taxon>
        <taxon>Tracheophyta</taxon>
        <taxon>Spermatophyta</taxon>
        <taxon>Magnoliopsida</taxon>
        <taxon>eudicotyledons</taxon>
        <taxon>Gunneridae</taxon>
        <taxon>Pentapetalae</taxon>
        <taxon>rosids</taxon>
        <taxon>malvids</taxon>
        <taxon>Brassicales</taxon>
        <taxon>Brassicaceae</taxon>
        <taxon>Brassiceae</taxon>
        <taxon>Brassica</taxon>
    </lineage>
</organism>
<protein>
    <submittedName>
        <fullName evidence="1">Uncharacterized protein</fullName>
    </submittedName>
</protein>
<evidence type="ECO:0000313" key="1">
    <source>
        <dbReference type="EMBL" id="KAG2332070.1"/>
    </source>
</evidence>
<dbReference type="Proteomes" id="UP000886595">
    <property type="component" value="Unassembled WGS sequence"/>
</dbReference>
<proteinExistence type="predicted"/>